<evidence type="ECO:0000313" key="2">
    <source>
        <dbReference type="EMBL" id="KAK3730080.1"/>
    </source>
</evidence>
<feature type="transmembrane region" description="Helical" evidence="1">
    <location>
        <begin position="162"/>
        <end position="185"/>
    </location>
</feature>
<evidence type="ECO:0000313" key="3">
    <source>
        <dbReference type="Proteomes" id="UP001283361"/>
    </source>
</evidence>
<keyword evidence="3" id="KW-1185">Reference proteome</keyword>
<reference evidence="2" key="1">
    <citation type="journal article" date="2023" name="G3 (Bethesda)">
        <title>A reference genome for the long-term kleptoplast-retaining sea slug Elysia crispata morphotype clarki.</title>
        <authorList>
            <person name="Eastman K.E."/>
            <person name="Pendleton A.L."/>
            <person name="Shaikh M.A."/>
            <person name="Suttiyut T."/>
            <person name="Ogas R."/>
            <person name="Tomko P."/>
            <person name="Gavelis G."/>
            <person name="Widhalm J.R."/>
            <person name="Wisecaver J.H."/>
        </authorList>
    </citation>
    <scope>NUCLEOTIDE SEQUENCE</scope>
    <source>
        <strain evidence="2">ECLA1</strain>
    </source>
</reference>
<dbReference type="AlphaFoldDB" id="A0AAE0Y3E3"/>
<feature type="transmembrane region" description="Helical" evidence="1">
    <location>
        <begin position="79"/>
        <end position="101"/>
    </location>
</feature>
<keyword evidence="1" id="KW-0472">Membrane</keyword>
<sequence>MASVCLYVGLLSSMLSLTCIVFGMASSQWIRVRSLFLTNDIGIMRHCDVLSDYCGDMERINDLVNAQYASLFRSLQGVYLIHCAGTLVSGVVYFLFAVRFFEAKGGFRALTAFNFLILAAGIYTLAIFGTNYRHFFGLTSPEYDDNIVFSKDGQSSHHVAEFGYGFIIAVIGCVLAGVVTICSAMEASKAVDLLRNMQNRLTVWTSPYTLFVDQEA</sequence>
<feature type="transmembrane region" description="Helical" evidence="1">
    <location>
        <begin position="113"/>
        <end position="132"/>
    </location>
</feature>
<proteinExistence type="predicted"/>
<keyword evidence="1" id="KW-0812">Transmembrane</keyword>
<dbReference type="EMBL" id="JAWDGP010007095">
    <property type="protein sequence ID" value="KAK3730080.1"/>
    <property type="molecule type" value="Genomic_DNA"/>
</dbReference>
<evidence type="ECO:0000256" key="1">
    <source>
        <dbReference type="SAM" id="Phobius"/>
    </source>
</evidence>
<dbReference type="Proteomes" id="UP001283361">
    <property type="component" value="Unassembled WGS sequence"/>
</dbReference>
<name>A0AAE0Y3E3_9GAST</name>
<organism evidence="2 3">
    <name type="scientific">Elysia crispata</name>
    <name type="common">lettuce slug</name>
    <dbReference type="NCBI Taxonomy" id="231223"/>
    <lineage>
        <taxon>Eukaryota</taxon>
        <taxon>Metazoa</taxon>
        <taxon>Spiralia</taxon>
        <taxon>Lophotrochozoa</taxon>
        <taxon>Mollusca</taxon>
        <taxon>Gastropoda</taxon>
        <taxon>Heterobranchia</taxon>
        <taxon>Euthyneura</taxon>
        <taxon>Panpulmonata</taxon>
        <taxon>Sacoglossa</taxon>
        <taxon>Placobranchoidea</taxon>
        <taxon>Plakobranchidae</taxon>
        <taxon>Elysia</taxon>
    </lineage>
</organism>
<gene>
    <name evidence="2" type="ORF">RRG08_055147</name>
</gene>
<protein>
    <submittedName>
        <fullName evidence="2">Uncharacterized protein</fullName>
    </submittedName>
</protein>
<keyword evidence="1" id="KW-1133">Transmembrane helix</keyword>
<comment type="caution">
    <text evidence="2">The sequence shown here is derived from an EMBL/GenBank/DDBJ whole genome shotgun (WGS) entry which is preliminary data.</text>
</comment>
<accession>A0AAE0Y3E3</accession>